<proteinExistence type="predicted"/>
<reference evidence="2" key="1">
    <citation type="submission" date="2022-01" db="EMBL/GenBank/DDBJ databases">
        <authorList>
            <person name="King R."/>
        </authorList>
    </citation>
    <scope>NUCLEOTIDE SEQUENCE</scope>
</reference>
<dbReference type="OrthoDB" id="6819506at2759"/>
<organism evidence="2 3">
    <name type="scientific">Phaedon cochleariae</name>
    <name type="common">Mustard beetle</name>
    <dbReference type="NCBI Taxonomy" id="80249"/>
    <lineage>
        <taxon>Eukaryota</taxon>
        <taxon>Metazoa</taxon>
        <taxon>Ecdysozoa</taxon>
        <taxon>Arthropoda</taxon>
        <taxon>Hexapoda</taxon>
        <taxon>Insecta</taxon>
        <taxon>Pterygota</taxon>
        <taxon>Neoptera</taxon>
        <taxon>Endopterygota</taxon>
        <taxon>Coleoptera</taxon>
        <taxon>Polyphaga</taxon>
        <taxon>Cucujiformia</taxon>
        <taxon>Chrysomeloidea</taxon>
        <taxon>Chrysomelidae</taxon>
        <taxon>Chrysomelinae</taxon>
        <taxon>Chrysomelini</taxon>
        <taxon>Phaedon</taxon>
    </lineage>
</organism>
<dbReference type="AlphaFoldDB" id="A0A9N9SI34"/>
<dbReference type="Proteomes" id="UP001153737">
    <property type="component" value="Chromosome 6"/>
</dbReference>
<name>A0A9N9SI34_PHACE</name>
<gene>
    <name evidence="2" type="ORF">PHAECO_LOCUS10537</name>
</gene>
<reference evidence="2" key="2">
    <citation type="submission" date="2022-10" db="EMBL/GenBank/DDBJ databases">
        <authorList>
            <consortium name="ENA_rothamsted_submissions"/>
            <consortium name="culmorum"/>
            <person name="King R."/>
        </authorList>
    </citation>
    <scope>NUCLEOTIDE SEQUENCE</scope>
</reference>
<evidence type="ECO:0000313" key="2">
    <source>
        <dbReference type="EMBL" id="CAG9823188.1"/>
    </source>
</evidence>
<feature type="compositionally biased region" description="Pro residues" evidence="1">
    <location>
        <begin position="21"/>
        <end position="30"/>
    </location>
</feature>
<protein>
    <submittedName>
        <fullName evidence="2">Uncharacterized protein</fullName>
    </submittedName>
</protein>
<keyword evidence="3" id="KW-1185">Reference proteome</keyword>
<feature type="region of interest" description="Disordered" evidence="1">
    <location>
        <begin position="1"/>
        <end position="50"/>
    </location>
</feature>
<evidence type="ECO:0000256" key="1">
    <source>
        <dbReference type="SAM" id="MobiDB-lite"/>
    </source>
</evidence>
<dbReference type="EMBL" id="OU896712">
    <property type="protein sequence ID" value="CAG9823188.1"/>
    <property type="molecule type" value="Genomic_DNA"/>
</dbReference>
<sequence length="173" mass="19560">MDRSYRSDDTEDAMTTDNPTTPFPTPPPSMASPRSPIPLHRQASPFPLENINTRRIHYQTPQDRIRGNNGEIIYASGNKKNHSNSTLNRRRHRGMISSSSANSCNSCSDNMSIPNGDLGYPEQNKQHRISLNNVIDVTNKFYWYLTVESSSKIMLSTVLSLSEIRGQFFHASE</sequence>
<accession>A0A9N9SI34</accession>
<evidence type="ECO:0000313" key="3">
    <source>
        <dbReference type="Proteomes" id="UP001153737"/>
    </source>
</evidence>